<protein>
    <submittedName>
        <fullName evidence="1">Uncharacterized protein</fullName>
    </submittedName>
</protein>
<organism evidence="1 2">
    <name type="scientific">Phenylobacterium kunshanense</name>
    <dbReference type="NCBI Taxonomy" id="1445034"/>
    <lineage>
        <taxon>Bacteria</taxon>
        <taxon>Pseudomonadati</taxon>
        <taxon>Pseudomonadota</taxon>
        <taxon>Alphaproteobacteria</taxon>
        <taxon>Caulobacterales</taxon>
        <taxon>Caulobacteraceae</taxon>
        <taxon>Phenylobacterium</taxon>
    </lineage>
</organism>
<gene>
    <name evidence="1" type="ORF">DJ019_07830</name>
</gene>
<name>A0A328BRV6_9CAUL</name>
<dbReference type="AlphaFoldDB" id="A0A328BRV6"/>
<dbReference type="RefSeq" id="WP_111275407.1">
    <property type="nucleotide sequence ID" value="NZ_QFYS01000002.1"/>
</dbReference>
<keyword evidence="2" id="KW-1185">Reference proteome</keyword>
<evidence type="ECO:0000313" key="2">
    <source>
        <dbReference type="Proteomes" id="UP000249524"/>
    </source>
</evidence>
<evidence type="ECO:0000313" key="1">
    <source>
        <dbReference type="EMBL" id="RAK67798.1"/>
    </source>
</evidence>
<accession>A0A328BRV6</accession>
<proteinExistence type="predicted"/>
<dbReference type="Proteomes" id="UP000249524">
    <property type="component" value="Unassembled WGS sequence"/>
</dbReference>
<comment type="caution">
    <text evidence="1">The sequence shown here is derived from an EMBL/GenBank/DDBJ whole genome shotgun (WGS) entry which is preliminary data.</text>
</comment>
<reference evidence="1 2" key="1">
    <citation type="submission" date="2018-05" db="EMBL/GenBank/DDBJ databases">
        <authorList>
            <person name="Lanie J.A."/>
            <person name="Ng W.-L."/>
            <person name="Kazmierczak K.M."/>
            <person name="Andrzejewski T.M."/>
            <person name="Davidsen T.M."/>
            <person name="Wayne K.J."/>
            <person name="Tettelin H."/>
            <person name="Glass J.I."/>
            <person name="Rusch D."/>
            <person name="Podicherti R."/>
            <person name="Tsui H.-C.T."/>
            <person name="Winkler M.E."/>
        </authorList>
    </citation>
    <scope>NUCLEOTIDE SEQUENCE [LARGE SCALE GENOMIC DNA]</scope>
    <source>
        <strain evidence="1 2">BUT-10</strain>
    </source>
</reference>
<sequence>MTTSLDQALLYFVDLRLRVRGNPEACAIVDRCLRLICEARTADAATLAALDAEVEDLRADLLRRWGPKPALNRH</sequence>
<dbReference type="EMBL" id="QFYS01000002">
    <property type="protein sequence ID" value="RAK67798.1"/>
    <property type="molecule type" value="Genomic_DNA"/>
</dbReference>